<name>A0A2T5U781_9SPHN</name>
<dbReference type="RefSeq" id="WP_107953597.1">
    <property type="nucleotide sequence ID" value="NZ_QAYE01000003.1"/>
</dbReference>
<proteinExistence type="predicted"/>
<evidence type="ECO:0000313" key="1">
    <source>
        <dbReference type="EMBL" id="PTW47369.1"/>
    </source>
</evidence>
<dbReference type="AlphaFoldDB" id="A0A2T5U781"/>
<comment type="caution">
    <text evidence="1">The sequence shown here is derived from an EMBL/GenBank/DDBJ whole genome shotgun (WGS) entry which is preliminary data.</text>
</comment>
<evidence type="ECO:0000313" key="2">
    <source>
        <dbReference type="Proteomes" id="UP000244013"/>
    </source>
</evidence>
<dbReference type="Proteomes" id="UP000244013">
    <property type="component" value="Unassembled WGS sequence"/>
</dbReference>
<sequence length="81" mass="8905">MNLARLEKLPDWPARMTADVAAIYMGISKSTFATRFGAIGVKEGANVLWARVQLDRIIAKQFAIPQPVADGDGDSSWDDLR</sequence>
<organism evidence="1 2">
    <name type="scientific">Sphingomonas faeni</name>
    <dbReference type="NCBI Taxonomy" id="185950"/>
    <lineage>
        <taxon>Bacteria</taxon>
        <taxon>Pseudomonadati</taxon>
        <taxon>Pseudomonadota</taxon>
        <taxon>Alphaproteobacteria</taxon>
        <taxon>Sphingomonadales</taxon>
        <taxon>Sphingomonadaceae</taxon>
        <taxon>Sphingomonas</taxon>
    </lineage>
</organism>
<dbReference type="OrthoDB" id="7573407at2"/>
<dbReference type="GeneID" id="91005445"/>
<dbReference type="EMBL" id="QAYE01000003">
    <property type="protein sequence ID" value="PTW47369.1"/>
    <property type="molecule type" value="Genomic_DNA"/>
</dbReference>
<protein>
    <submittedName>
        <fullName evidence="1">Uncharacterized protein</fullName>
    </submittedName>
</protein>
<gene>
    <name evidence="1" type="ORF">C8J25_10384</name>
</gene>
<reference evidence="1 2" key="1">
    <citation type="submission" date="2018-04" db="EMBL/GenBank/DDBJ databases">
        <title>Genomic Encyclopedia of Type Strains, Phase III (KMG-III): the genomes of soil and plant-associated and newly described type strains.</title>
        <authorList>
            <person name="Whitman W."/>
        </authorList>
    </citation>
    <scope>NUCLEOTIDE SEQUENCE [LARGE SCALE GENOMIC DNA]</scope>
    <source>
        <strain evidence="1 2">MA-olki</strain>
    </source>
</reference>
<accession>A0A2T5U781</accession>